<dbReference type="GO" id="GO:0006508">
    <property type="term" value="P:proteolysis"/>
    <property type="evidence" value="ECO:0007669"/>
    <property type="project" value="InterPro"/>
</dbReference>
<dbReference type="GO" id="GO:0016805">
    <property type="term" value="F:dipeptidase activity"/>
    <property type="evidence" value="ECO:0007669"/>
    <property type="project" value="InterPro"/>
</dbReference>
<keyword evidence="1" id="KW-0808">Transferase</keyword>
<organism evidence="1 2">
    <name type="scientific">Leptospira fletcheri</name>
    <dbReference type="NCBI Taxonomy" id="2484981"/>
    <lineage>
        <taxon>Bacteria</taxon>
        <taxon>Pseudomonadati</taxon>
        <taxon>Spirochaetota</taxon>
        <taxon>Spirochaetia</taxon>
        <taxon>Leptospirales</taxon>
        <taxon>Leptospiraceae</taxon>
        <taxon>Leptospira</taxon>
    </lineage>
</organism>
<name>A0A4R9GES6_9LEPT</name>
<dbReference type="PANTHER" id="PTHR12994:SF17">
    <property type="entry name" value="LD30995P"/>
    <property type="match status" value="1"/>
</dbReference>
<evidence type="ECO:0000313" key="1">
    <source>
        <dbReference type="EMBL" id="TGK10307.1"/>
    </source>
</evidence>
<evidence type="ECO:0000313" key="2">
    <source>
        <dbReference type="Proteomes" id="UP000298458"/>
    </source>
</evidence>
<gene>
    <name evidence="1" type="ORF">EHO60_10775</name>
</gene>
<dbReference type="GO" id="GO:0016746">
    <property type="term" value="F:acyltransferase activity"/>
    <property type="evidence" value="ECO:0007669"/>
    <property type="project" value="UniProtKB-KW"/>
</dbReference>
<keyword evidence="1" id="KW-0012">Acyltransferase</keyword>
<dbReference type="AlphaFoldDB" id="A0A4R9GES6"/>
<protein>
    <submittedName>
        <fullName evidence="1">Acyl-CoA--6-aminopenicillanic acid acyltransferase</fullName>
    </submittedName>
</protein>
<dbReference type="RefSeq" id="WP_135768192.1">
    <property type="nucleotide sequence ID" value="NZ_RQET01000007.1"/>
</dbReference>
<proteinExistence type="predicted"/>
<dbReference type="Gene3D" id="3.60.60.10">
    <property type="entry name" value="Penicillin V Acylase, Chain A"/>
    <property type="match status" value="1"/>
</dbReference>
<sequence>MCDTFVATPESTASGKMIFGKNSDREPNEAQCLVRYQERKNPSGNLRVTYRNLPQVKENFEILVSRPFQMWGAEMGANSRGVTIGNEAVFTKIPFSKKEDGLTGMDLVRLALERSKTAAEARDWIVELIEKYGQDAKGGYQNRNFRYHNSFLIADSKDAYVLETADRFWAWKRIRGFYSISNGLTLESDYDDLHPSAIDYARSHGWLAKGETFSFRKAFSDTFYTTFGKCNVRRALTMREGISAKGKLDIKSAMEILRMEGQGGPKSRMGGGPGGFPPRDSDFLPANSGMGSVCLHATGFLAPNQTNSSLVAQIDPDPSRSQYWFTGTSIPALSVFLPFFIPGKSARNGRIIQPGAVPDSSLWWSHEILYRLCLRNYSEAIGIFSAELKELQENLFKKTETILSEKKSTGREDSLSETALEQVGNAYRKWRIEVAELSIKGMFLPKPWFSPFYRISWKLWNRRAKITDSVLKGKDLPYERAYL</sequence>
<dbReference type="OrthoDB" id="9764088at2"/>
<reference evidence="1" key="1">
    <citation type="journal article" date="2019" name="PLoS Negl. Trop. Dis.">
        <title>Revisiting the worldwide diversity of Leptospira species in the environment.</title>
        <authorList>
            <person name="Vincent A.T."/>
            <person name="Schiettekatte O."/>
            <person name="Bourhy P."/>
            <person name="Veyrier F.J."/>
            <person name="Picardeau M."/>
        </authorList>
    </citation>
    <scope>NUCLEOTIDE SEQUENCE [LARGE SCALE GENOMIC DNA]</scope>
    <source>
        <strain evidence="1">SSW15</strain>
    </source>
</reference>
<dbReference type="InterPro" id="IPR005322">
    <property type="entry name" value="Peptidase_C69"/>
</dbReference>
<dbReference type="EMBL" id="RQET01000007">
    <property type="protein sequence ID" value="TGK10307.1"/>
    <property type="molecule type" value="Genomic_DNA"/>
</dbReference>
<keyword evidence="2" id="KW-1185">Reference proteome</keyword>
<dbReference type="GO" id="GO:0070004">
    <property type="term" value="F:cysteine-type exopeptidase activity"/>
    <property type="evidence" value="ECO:0007669"/>
    <property type="project" value="InterPro"/>
</dbReference>
<dbReference type="PANTHER" id="PTHR12994">
    <property type="entry name" value="SECERNIN"/>
    <property type="match status" value="1"/>
</dbReference>
<accession>A0A4R9GES6</accession>
<comment type="caution">
    <text evidence="1">The sequence shown here is derived from an EMBL/GenBank/DDBJ whole genome shotgun (WGS) entry which is preliminary data.</text>
</comment>
<dbReference type="Proteomes" id="UP000298458">
    <property type="component" value="Unassembled WGS sequence"/>
</dbReference>